<sequence length="143" mass="16201">MIEIDTNIQALQQVLNNAVHQLNDTTPLMKMLAGELQSKVAENFAQEGRPAWLPLKYRKGKILRDSGTLEKSIRTAYSRHHAEVGTNEKYAPVHQFGTKNAGRNHNTIIPARPFLSLTLQDENELLDDVGDYLRRILIKNVDV</sequence>
<evidence type="ECO:0000313" key="2">
    <source>
        <dbReference type="Proteomes" id="UP000279799"/>
    </source>
</evidence>
<protein>
    <submittedName>
        <fullName evidence="1">Mu-like prophage protein gpG</fullName>
    </submittedName>
</protein>
<dbReference type="NCBIfam" id="TIGR01635">
    <property type="entry name" value="tail_comp_S"/>
    <property type="match status" value="1"/>
</dbReference>
<dbReference type="InterPro" id="IPR006522">
    <property type="entry name" value="Phage_virion_morphogenesis"/>
</dbReference>
<keyword evidence="2" id="KW-1185">Reference proteome</keyword>
<accession>A0A448TUY1</accession>
<organism evidence="1 2">
    <name type="scientific">Actinobacillus delphinicola</name>
    <dbReference type="NCBI Taxonomy" id="51161"/>
    <lineage>
        <taxon>Bacteria</taxon>
        <taxon>Pseudomonadati</taxon>
        <taxon>Pseudomonadota</taxon>
        <taxon>Gammaproteobacteria</taxon>
        <taxon>Pasteurellales</taxon>
        <taxon>Pasteurellaceae</taxon>
        <taxon>Actinobacillus</taxon>
    </lineage>
</organism>
<dbReference type="Proteomes" id="UP000279799">
    <property type="component" value="Chromosome"/>
</dbReference>
<dbReference type="Pfam" id="PF05069">
    <property type="entry name" value="Phage_tail_S"/>
    <property type="match status" value="1"/>
</dbReference>
<dbReference type="RefSeq" id="WP_172594228.1">
    <property type="nucleotide sequence ID" value="NZ_LR134510.1"/>
</dbReference>
<dbReference type="EMBL" id="LR134510">
    <property type="protein sequence ID" value="VEJ09741.1"/>
    <property type="molecule type" value="Genomic_DNA"/>
</dbReference>
<name>A0A448TUY1_9PAST</name>
<evidence type="ECO:0000313" key="1">
    <source>
        <dbReference type="EMBL" id="VEJ09741.1"/>
    </source>
</evidence>
<proteinExistence type="predicted"/>
<dbReference type="AlphaFoldDB" id="A0A448TUY1"/>
<reference evidence="1 2" key="1">
    <citation type="submission" date="2018-12" db="EMBL/GenBank/DDBJ databases">
        <authorList>
            <consortium name="Pathogen Informatics"/>
        </authorList>
    </citation>
    <scope>NUCLEOTIDE SEQUENCE [LARGE SCALE GENOMIC DNA]</scope>
    <source>
        <strain evidence="1 2">NCTC12871</strain>
    </source>
</reference>
<gene>
    <name evidence="1" type="ORF">NCTC12871_01224</name>
</gene>
<dbReference type="KEGG" id="adp:NCTC12871_01224"/>